<dbReference type="InterPro" id="IPR016177">
    <property type="entry name" value="DNA-bd_dom_sf"/>
</dbReference>
<dbReference type="SMART" id="SM00380">
    <property type="entry name" value="AP2"/>
    <property type="match status" value="1"/>
</dbReference>
<dbReference type="AlphaFoldDB" id="A0AAX6IFD6"/>
<keyword evidence="4" id="KW-0804">Transcription</keyword>
<sequence length="190" mass="20981">MDSEPVFLGSSLRQHLLNDEFPSSAAGAQTPATYCRSSSFNSIVADNWLDLPFRSDDSDDMFLYGTLHQAFAHGLWAPQESVKPEPEAPSEPAPAAKGRHYRGVRRRPWGKYAAEIRDPAKNGARVWLGSFETAEDAAAAYDRAAFRMRGSRAMLNFPLMINAAEAGSPPSDSPKRRKRGEKRVEQVLDG</sequence>
<dbReference type="Proteomes" id="UP001140949">
    <property type="component" value="Unassembled WGS sequence"/>
</dbReference>
<comment type="subcellular location">
    <subcellularLocation>
        <location evidence="1">Nucleus</location>
    </subcellularLocation>
</comment>
<dbReference type="Gene3D" id="3.30.730.10">
    <property type="entry name" value="AP2/ERF domain"/>
    <property type="match status" value="1"/>
</dbReference>
<proteinExistence type="predicted"/>
<dbReference type="EMBL" id="JANAVB010002199">
    <property type="protein sequence ID" value="KAJ6851653.1"/>
    <property type="molecule type" value="Genomic_DNA"/>
</dbReference>
<dbReference type="SUPFAM" id="SSF54171">
    <property type="entry name" value="DNA-binding domain"/>
    <property type="match status" value="1"/>
</dbReference>
<dbReference type="InterPro" id="IPR001471">
    <property type="entry name" value="AP2/ERF_dom"/>
</dbReference>
<dbReference type="InterPro" id="IPR044808">
    <property type="entry name" value="ERF_plant"/>
</dbReference>
<keyword evidence="9" id="KW-1185">Reference proteome</keyword>
<reference evidence="8" key="2">
    <citation type="submission" date="2023-04" db="EMBL/GenBank/DDBJ databases">
        <authorList>
            <person name="Bruccoleri R.E."/>
            <person name="Oakeley E.J."/>
            <person name="Faust A.-M."/>
            <person name="Dessus-Babus S."/>
            <person name="Altorfer M."/>
            <person name="Burckhardt D."/>
            <person name="Oertli M."/>
            <person name="Naumann U."/>
            <person name="Petersen F."/>
            <person name="Wong J."/>
        </authorList>
    </citation>
    <scope>NUCLEOTIDE SEQUENCE</scope>
    <source>
        <strain evidence="8">GSM-AAB239-AS_SAM_17_03QT</strain>
        <tissue evidence="8">Leaf</tissue>
    </source>
</reference>
<gene>
    <name evidence="8" type="ORF">M6B38_260090</name>
</gene>
<dbReference type="PANTHER" id="PTHR31190">
    <property type="entry name" value="DNA-BINDING DOMAIN"/>
    <property type="match status" value="1"/>
</dbReference>
<name>A0AAX6IFD6_IRIPA</name>
<organism evidence="8 9">
    <name type="scientific">Iris pallida</name>
    <name type="common">Sweet iris</name>
    <dbReference type="NCBI Taxonomy" id="29817"/>
    <lineage>
        <taxon>Eukaryota</taxon>
        <taxon>Viridiplantae</taxon>
        <taxon>Streptophyta</taxon>
        <taxon>Embryophyta</taxon>
        <taxon>Tracheophyta</taxon>
        <taxon>Spermatophyta</taxon>
        <taxon>Magnoliopsida</taxon>
        <taxon>Liliopsida</taxon>
        <taxon>Asparagales</taxon>
        <taxon>Iridaceae</taxon>
        <taxon>Iridoideae</taxon>
        <taxon>Irideae</taxon>
        <taxon>Iris</taxon>
    </lineage>
</organism>
<dbReference type="GO" id="GO:0003700">
    <property type="term" value="F:DNA-binding transcription factor activity"/>
    <property type="evidence" value="ECO:0007669"/>
    <property type="project" value="InterPro"/>
</dbReference>
<dbReference type="CDD" id="cd00018">
    <property type="entry name" value="AP2"/>
    <property type="match status" value="1"/>
</dbReference>
<dbReference type="GO" id="GO:0003677">
    <property type="term" value="F:DNA binding"/>
    <property type="evidence" value="ECO:0007669"/>
    <property type="project" value="UniProtKB-KW"/>
</dbReference>
<dbReference type="PROSITE" id="PS51032">
    <property type="entry name" value="AP2_ERF"/>
    <property type="match status" value="1"/>
</dbReference>
<evidence type="ECO:0000256" key="1">
    <source>
        <dbReference type="ARBA" id="ARBA00004123"/>
    </source>
</evidence>
<evidence type="ECO:0000256" key="6">
    <source>
        <dbReference type="SAM" id="MobiDB-lite"/>
    </source>
</evidence>
<evidence type="ECO:0000313" key="9">
    <source>
        <dbReference type="Proteomes" id="UP001140949"/>
    </source>
</evidence>
<dbReference type="FunFam" id="3.30.730.10:FF:000001">
    <property type="entry name" value="Ethylene-responsive transcription factor 2"/>
    <property type="match status" value="1"/>
</dbReference>
<evidence type="ECO:0000256" key="2">
    <source>
        <dbReference type="ARBA" id="ARBA00023015"/>
    </source>
</evidence>
<evidence type="ECO:0000259" key="7">
    <source>
        <dbReference type="PROSITE" id="PS51032"/>
    </source>
</evidence>
<evidence type="ECO:0000256" key="5">
    <source>
        <dbReference type="ARBA" id="ARBA00023242"/>
    </source>
</evidence>
<keyword evidence="3" id="KW-0238">DNA-binding</keyword>
<accession>A0AAX6IFD6</accession>
<keyword evidence="5" id="KW-0539">Nucleus</keyword>
<feature type="region of interest" description="Disordered" evidence="6">
    <location>
        <begin position="163"/>
        <end position="190"/>
    </location>
</feature>
<dbReference type="InterPro" id="IPR036955">
    <property type="entry name" value="AP2/ERF_dom_sf"/>
</dbReference>
<dbReference type="PANTHER" id="PTHR31190:SF287">
    <property type="entry name" value="DEVELOPMENT RELATED ERF PROTEIN"/>
    <property type="match status" value="1"/>
</dbReference>
<dbReference type="Pfam" id="PF00847">
    <property type="entry name" value="AP2"/>
    <property type="match status" value="1"/>
</dbReference>
<dbReference type="PRINTS" id="PR00367">
    <property type="entry name" value="ETHRSPELEMNT"/>
</dbReference>
<keyword evidence="2" id="KW-0805">Transcription regulation</keyword>
<feature type="domain" description="AP2/ERF" evidence="7">
    <location>
        <begin position="100"/>
        <end position="158"/>
    </location>
</feature>
<evidence type="ECO:0000313" key="8">
    <source>
        <dbReference type="EMBL" id="KAJ6851653.1"/>
    </source>
</evidence>
<comment type="caution">
    <text evidence="8">The sequence shown here is derived from an EMBL/GenBank/DDBJ whole genome shotgun (WGS) entry which is preliminary data.</text>
</comment>
<evidence type="ECO:0000256" key="3">
    <source>
        <dbReference type="ARBA" id="ARBA00023125"/>
    </source>
</evidence>
<evidence type="ECO:0000256" key="4">
    <source>
        <dbReference type="ARBA" id="ARBA00023163"/>
    </source>
</evidence>
<dbReference type="GO" id="GO:0009873">
    <property type="term" value="P:ethylene-activated signaling pathway"/>
    <property type="evidence" value="ECO:0007669"/>
    <property type="project" value="InterPro"/>
</dbReference>
<feature type="region of interest" description="Disordered" evidence="6">
    <location>
        <begin position="80"/>
        <end position="101"/>
    </location>
</feature>
<dbReference type="GO" id="GO:0005634">
    <property type="term" value="C:nucleus"/>
    <property type="evidence" value="ECO:0007669"/>
    <property type="project" value="UniProtKB-SubCell"/>
</dbReference>
<reference evidence="8" key="1">
    <citation type="journal article" date="2023" name="GigaByte">
        <title>Genome assembly of the bearded iris, Iris pallida Lam.</title>
        <authorList>
            <person name="Bruccoleri R.E."/>
            <person name="Oakeley E.J."/>
            <person name="Faust A.M.E."/>
            <person name="Altorfer M."/>
            <person name="Dessus-Babus S."/>
            <person name="Burckhardt D."/>
            <person name="Oertli M."/>
            <person name="Naumann U."/>
            <person name="Petersen F."/>
            <person name="Wong J."/>
        </authorList>
    </citation>
    <scope>NUCLEOTIDE SEQUENCE</scope>
    <source>
        <strain evidence="8">GSM-AAB239-AS_SAM_17_03QT</strain>
    </source>
</reference>
<protein>
    <submittedName>
        <fullName evidence="8">Ethylene-responsive transcription factor 2</fullName>
    </submittedName>
</protein>